<organism evidence="3 4">
    <name type="scientific">Fodinibius salipaludis</name>
    <dbReference type="NCBI Taxonomy" id="2032627"/>
    <lineage>
        <taxon>Bacteria</taxon>
        <taxon>Pseudomonadati</taxon>
        <taxon>Balneolota</taxon>
        <taxon>Balneolia</taxon>
        <taxon>Balneolales</taxon>
        <taxon>Balneolaceae</taxon>
        <taxon>Fodinibius</taxon>
    </lineage>
</organism>
<name>A0A2A2GAD4_9BACT</name>
<dbReference type="GO" id="GO:0006508">
    <property type="term" value="P:proteolysis"/>
    <property type="evidence" value="ECO:0007669"/>
    <property type="project" value="InterPro"/>
</dbReference>
<feature type="chain" id="PRO_5012335734" description="Peptidase C14 caspase domain-containing protein" evidence="1">
    <location>
        <begin position="23"/>
        <end position="584"/>
    </location>
</feature>
<accession>A0A2A2GAD4</accession>
<gene>
    <name evidence="3" type="ORF">CK503_09035</name>
</gene>
<dbReference type="EMBL" id="NSKE01000006">
    <property type="protein sequence ID" value="PAU93809.1"/>
    <property type="molecule type" value="Genomic_DNA"/>
</dbReference>
<dbReference type="AlphaFoldDB" id="A0A2A2GAD4"/>
<evidence type="ECO:0000256" key="1">
    <source>
        <dbReference type="SAM" id="SignalP"/>
    </source>
</evidence>
<feature type="domain" description="Peptidase C14 caspase" evidence="2">
    <location>
        <begin position="344"/>
        <end position="427"/>
    </location>
</feature>
<dbReference type="RefSeq" id="WP_095606485.1">
    <property type="nucleotide sequence ID" value="NZ_NSKE01000006.1"/>
</dbReference>
<reference evidence="3 4" key="1">
    <citation type="submission" date="2017-08" db="EMBL/GenBank/DDBJ databases">
        <title>Aliifodinibius alkalisoli sp. nov., isolated from saline alkaline soil.</title>
        <authorList>
            <person name="Liu D."/>
            <person name="Zhang G."/>
        </authorList>
    </citation>
    <scope>NUCLEOTIDE SEQUENCE [LARGE SCALE GENOMIC DNA]</scope>
    <source>
        <strain evidence="3 4">WN023</strain>
    </source>
</reference>
<dbReference type="GO" id="GO:0004197">
    <property type="term" value="F:cysteine-type endopeptidase activity"/>
    <property type="evidence" value="ECO:0007669"/>
    <property type="project" value="InterPro"/>
</dbReference>
<comment type="caution">
    <text evidence="3">The sequence shown here is derived from an EMBL/GenBank/DDBJ whole genome shotgun (WGS) entry which is preliminary data.</text>
</comment>
<protein>
    <recommendedName>
        <fullName evidence="2">Peptidase C14 caspase domain-containing protein</fullName>
    </recommendedName>
</protein>
<evidence type="ECO:0000313" key="3">
    <source>
        <dbReference type="EMBL" id="PAU93809.1"/>
    </source>
</evidence>
<sequence>MKTLHYILLAAFLLSFVGSCTSARWTVKEKESVDRSEYELVDEDYFLQQIDEVTPENPVLSLTLFSETKYEYPQRVLMERNVQDYKLRTGSVALGIGGATMAFYLANIADFGSHSSSTKKWTLNGMGTLMLATGFLNMNPVGEPRPTGEERYLRSTGTTIEIDTVKTDAEIDTSASVYMLYNDLIIFEEPKQNINNGTLNIPIGNALNDLGLSGQNPGNATVEVLFADSLYRYNFAIDSVLRPYAVIDEQLAALRNSPEESADNVLADLVEGSQIEISSINDDWYQVMYGISETYIKKSDASIIWRSEDYTVEDQVVTVPRVPFGDIDVESNIPILRDKNPNAKALLLVNQNYTDPLGSRNYALRDGRLMRTYLRNALGYSEENIYQLADINSSDSLNTLLSSLRSTASDSTELFVYLSGYGTIEKEERQLQFLTIPSEGQSDSTIALPDIFTQIGDIPSQKTVVLSDIDFASGSSGESFSENEMRNIIESNVWPLLSQNPNSSVLMGSQLNNPSHLYMSEDREDKKHHIFPYFFAKALQERQTVLSDIYQFLERNVSYTSRRLFDRPQDPLLLGNTQLNLAGE</sequence>
<dbReference type="PROSITE" id="PS51257">
    <property type="entry name" value="PROKAR_LIPOPROTEIN"/>
    <property type="match status" value="1"/>
</dbReference>
<dbReference type="InterPro" id="IPR029030">
    <property type="entry name" value="Caspase-like_dom_sf"/>
</dbReference>
<evidence type="ECO:0000313" key="4">
    <source>
        <dbReference type="Proteomes" id="UP000218831"/>
    </source>
</evidence>
<dbReference type="OrthoDB" id="1522707at2"/>
<feature type="signal peptide" evidence="1">
    <location>
        <begin position="1"/>
        <end position="22"/>
    </location>
</feature>
<evidence type="ECO:0000259" key="2">
    <source>
        <dbReference type="Pfam" id="PF00656"/>
    </source>
</evidence>
<keyword evidence="1" id="KW-0732">Signal</keyword>
<dbReference type="Gene3D" id="3.40.50.1460">
    <property type="match status" value="1"/>
</dbReference>
<dbReference type="Proteomes" id="UP000218831">
    <property type="component" value="Unassembled WGS sequence"/>
</dbReference>
<dbReference type="Pfam" id="PF00656">
    <property type="entry name" value="Peptidase_C14"/>
    <property type="match status" value="1"/>
</dbReference>
<keyword evidence="4" id="KW-1185">Reference proteome</keyword>
<proteinExistence type="predicted"/>
<dbReference type="SUPFAM" id="SSF52129">
    <property type="entry name" value="Caspase-like"/>
    <property type="match status" value="1"/>
</dbReference>
<dbReference type="InterPro" id="IPR011600">
    <property type="entry name" value="Pept_C14_caspase"/>
</dbReference>